<dbReference type="InterPro" id="IPR002818">
    <property type="entry name" value="DJ-1/PfpI"/>
</dbReference>
<proteinExistence type="predicted"/>
<dbReference type="CDD" id="cd03140">
    <property type="entry name" value="GATase1_PfpI_3"/>
    <property type="match status" value="1"/>
</dbReference>
<comment type="caution">
    <text evidence="2">The sequence shown here is derived from an EMBL/GenBank/DDBJ whole genome shotgun (WGS) entry which is preliminary data.</text>
</comment>
<dbReference type="RefSeq" id="WP_322465463.1">
    <property type="nucleotide sequence ID" value="NZ_JAXOJX010000014.1"/>
</dbReference>
<protein>
    <submittedName>
        <fullName evidence="2">Type 1 glutamine amidotransferase family protein</fullName>
        <ecNumber evidence="2">3.2.-.-</ecNumber>
    </submittedName>
</protein>
<dbReference type="EMBL" id="JAXOJX010000014">
    <property type="protein sequence ID" value="MDZ5457038.1"/>
    <property type="molecule type" value="Genomic_DNA"/>
</dbReference>
<sequence length="235" mass="24614">MQDLASSAAASQAGADAPKRTVHLYVFDGFADWEAAFAVAGINNPQFQREPGRWQVKTVGPGRHAVPRSMGGVSVLPDLGVEDLLPDDSAMLILPGGTAWADDESHHAAIGKAGAFLRRGVPVAAICGATAALARAGWLDTRPHTSNALSYLKGTGYAGEGFYRDEPAVRDGNLITAGGMAPIEFAREIFALLEIYEGEALQAWEQLYKTGKSAYFARLARAAEGPSGDAQGAAG</sequence>
<gene>
    <name evidence="2" type="ORF">SM757_10700</name>
</gene>
<dbReference type="InterPro" id="IPR029062">
    <property type="entry name" value="Class_I_gatase-like"/>
</dbReference>
<dbReference type="Pfam" id="PF01965">
    <property type="entry name" value="DJ-1_PfpI"/>
    <property type="match status" value="1"/>
</dbReference>
<name>A0ABU5IGG7_9BURK</name>
<keyword evidence="2" id="KW-0315">Glutamine amidotransferase</keyword>
<dbReference type="GO" id="GO:0016798">
    <property type="term" value="F:hydrolase activity, acting on glycosyl bonds"/>
    <property type="evidence" value="ECO:0007669"/>
    <property type="project" value="UniProtKB-KW"/>
</dbReference>
<dbReference type="EC" id="3.2.-.-" evidence="2"/>
<dbReference type="Proteomes" id="UP001293718">
    <property type="component" value="Unassembled WGS sequence"/>
</dbReference>
<dbReference type="Gene3D" id="3.40.50.880">
    <property type="match status" value="1"/>
</dbReference>
<reference evidence="2 3" key="1">
    <citation type="submission" date="2023-11" db="EMBL/GenBank/DDBJ databases">
        <title>Draft genome of Azohydromonas lata strain H1 (DSM1123), a polyhydroxyalkanoate producer.</title>
        <authorList>
            <person name="Traversa D."/>
            <person name="D'Addabbo P."/>
            <person name="Pazzani C."/>
            <person name="Manzari C."/>
            <person name="Chiara M."/>
            <person name="Scrascia M."/>
        </authorList>
    </citation>
    <scope>NUCLEOTIDE SEQUENCE [LARGE SCALE GENOMIC DNA]</scope>
    <source>
        <strain evidence="2 3">H1</strain>
    </source>
</reference>
<evidence type="ECO:0000313" key="3">
    <source>
        <dbReference type="Proteomes" id="UP001293718"/>
    </source>
</evidence>
<evidence type="ECO:0000313" key="2">
    <source>
        <dbReference type="EMBL" id="MDZ5457038.1"/>
    </source>
</evidence>
<organism evidence="2 3">
    <name type="scientific">Azohydromonas lata</name>
    <dbReference type="NCBI Taxonomy" id="45677"/>
    <lineage>
        <taxon>Bacteria</taxon>
        <taxon>Pseudomonadati</taxon>
        <taxon>Pseudomonadota</taxon>
        <taxon>Betaproteobacteria</taxon>
        <taxon>Burkholderiales</taxon>
        <taxon>Sphaerotilaceae</taxon>
        <taxon>Azohydromonas</taxon>
    </lineage>
</organism>
<dbReference type="SUPFAM" id="SSF52317">
    <property type="entry name" value="Class I glutamine amidotransferase-like"/>
    <property type="match status" value="1"/>
</dbReference>
<keyword evidence="2" id="KW-0378">Hydrolase</keyword>
<evidence type="ECO:0000259" key="1">
    <source>
        <dbReference type="Pfam" id="PF01965"/>
    </source>
</evidence>
<keyword evidence="2" id="KW-0326">Glycosidase</keyword>
<keyword evidence="3" id="KW-1185">Reference proteome</keyword>
<accession>A0ABU5IGG7</accession>
<feature type="domain" description="DJ-1/PfpI" evidence="1">
    <location>
        <begin position="21"/>
        <end position="190"/>
    </location>
</feature>